<evidence type="ECO:0000313" key="3">
    <source>
        <dbReference type="Proteomes" id="UP000013306"/>
    </source>
</evidence>
<feature type="transmembrane region" description="Helical" evidence="1">
    <location>
        <begin position="104"/>
        <end position="127"/>
    </location>
</feature>
<keyword evidence="1" id="KW-1133">Transmembrane helix</keyword>
<evidence type="ECO:0008006" key="4">
    <source>
        <dbReference type="Google" id="ProtNLM"/>
    </source>
</evidence>
<dbReference type="Proteomes" id="UP000013306">
    <property type="component" value="Chromosome"/>
</dbReference>
<sequence>MKKSQKMGGLILVATALFIDFTVFLAPSNLSWSAKWMIVGLVSIGQLISIWSWFHMKPWSKKMKEIQEKQVYDLTMKFYNLLNLTATSIYTVGIWLWTPSTNPSIIKYIALGGLLAIQLLFLLFFALKKVNEKADERFYANLAKAATLMFAICIAILLVLAGLSANVGSITVNAGIFFIMIGVLILLFGFVFFLFERGVKNGQGKQYYHQTQICP</sequence>
<feature type="transmembrane region" description="Helical" evidence="1">
    <location>
        <begin position="175"/>
        <end position="195"/>
    </location>
</feature>
<keyword evidence="1" id="KW-0812">Transmembrane</keyword>
<feature type="transmembrane region" description="Helical" evidence="1">
    <location>
        <begin position="35"/>
        <end position="54"/>
    </location>
</feature>
<protein>
    <recommendedName>
        <fullName evidence="4">DUF3796 domain-containing protein</fullName>
    </recommendedName>
</protein>
<evidence type="ECO:0000313" key="2">
    <source>
        <dbReference type="EMBL" id="AGK72148.1"/>
    </source>
</evidence>
<proteinExistence type="predicted"/>
<dbReference type="RefSeq" id="WP_015606033.1">
    <property type="nucleotide sequence ID" value="NC_021175.1"/>
</dbReference>
<name>A0ABN4B7Y9_STRCR</name>
<accession>A0ABN4B7Y9</accession>
<reference evidence="2 3" key="1">
    <citation type="journal article" date="2013" name="Genome Announc.">
        <title>Complete Genome Sequence of an Oral Commensal, Streptococcus oligofermentans Strain AS 1.3089.</title>
        <authorList>
            <person name="Tong H."/>
            <person name="Shang N."/>
            <person name="Liu L."/>
            <person name="Wang X."/>
            <person name="Cai J."/>
            <person name="Dong X."/>
        </authorList>
    </citation>
    <scope>NUCLEOTIDE SEQUENCE [LARGE SCALE GENOMIC DNA]</scope>
    <source>
        <strain evidence="2 3">AS 1.3089</strain>
    </source>
</reference>
<evidence type="ECO:0000256" key="1">
    <source>
        <dbReference type="SAM" id="Phobius"/>
    </source>
</evidence>
<gene>
    <name evidence="2" type="ORF">I872_10370</name>
</gene>
<dbReference type="EMBL" id="CP004409">
    <property type="protein sequence ID" value="AGK72148.1"/>
    <property type="molecule type" value="Genomic_DNA"/>
</dbReference>
<organism evidence="2 3">
    <name type="scientific">Streptococcus cristatus AS 1.3089</name>
    <dbReference type="NCBI Taxonomy" id="1302863"/>
    <lineage>
        <taxon>Bacteria</taxon>
        <taxon>Bacillati</taxon>
        <taxon>Bacillota</taxon>
        <taxon>Bacilli</taxon>
        <taxon>Lactobacillales</taxon>
        <taxon>Streptococcaceae</taxon>
        <taxon>Streptococcus</taxon>
    </lineage>
</organism>
<keyword evidence="3" id="KW-1185">Reference proteome</keyword>
<feature type="transmembrane region" description="Helical" evidence="1">
    <location>
        <begin position="139"/>
        <end position="163"/>
    </location>
</feature>
<keyword evidence="1" id="KW-0472">Membrane</keyword>
<feature type="transmembrane region" description="Helical" evidence="1">
    <location>
        <begin position="78"/>
        <end position="98"/>
    </location>
</feature>